<feature type="compositionally biased region" description="Polar residues" evidence="1">
    <location>
        <begin position="46"/>
        <end position="69"/>
    </location>
</feature>
<dbReference type="Proteomes" id="UP000595437">
    <property type="component" value="Chromosome 10"/>
</dbReference>
<evidence type="ECO:0000313" key="3">
    <source>
        <dbReference type="Proteomes" id="UP000595437"/>
    </source>
</evidence>
<accession>A0A7T8JZ83</accession>
<name>A0A7T8JZ83_CALRO</name>
<evidence type="ECO:0000313" key="2">
    <source>
        <dbReference type="EMBL" id="QQP40707.1"/>
    </source>
</evidence>
<feature type="region of interest" description="Disordered" evidence="1">
    <location>
        <begin position="1"/>
        <end position="81"/>
    </location>
</feature>
<gene>
    <name evidence="2" type="ORF">FKW44_014849</name>
</gene>
<evidence type="ECO:0000256" key="1">
    <source>
        <dbReference type="SAM" id="MobiDB-lite"/>
    </source>
</evidence>
<reference evidence="3" key="1">
    <citation type="submission" date="2021-01" db="EMBL/GenBank/DDBJ databases">
        <title>Caligus Genome Assembly.</title>
        <authorList>
            <person name="Gallardo-Escarate C."/>
        </authorList>
    </citation>
    <scope>NUCLEOTIDE SEQUENCE [LARGE SCALE GENOMIC DNA]</scope>
</reference>
<feature type="compositionally biased region" description="Polar residues" evidence="1">
    <location>
        <begin position="1"/>
        <end position="19"/>
    </location>
</feature>
<sequence>MSLVNGKQTNCESGNSSTPMRKKEDEDPTASEEAEEHYQGYREVLPSTSSEGSDPNSSFNNNINTQFYTSIHPGDSQLELW</sequence>
<dbReference type="EMBL" id="CP045899">
    <property type="protein sequence ID" value="QQP40707.1"/>
    <property type="molecule type" value="Genomic_DNA"/>
</dbReference>
<proteinExistence type="predicted"/>
<dbReference type="AlphaFoldDB" id="A0A7T8JZ83"/>
<feature type="compositionally biased region" description="Acidic residues" evidence="1">
    <location>
        <begin position="26"/>
        <end position="35"/>
    </location>
</feature>
<keyword evidence="3" id="KW-1185">Reference proteome</keyword>
<organism evidence="2 3">
    <name type="scientific">Caligus rogercresseyi</name>
    <name type="common">Sea louse</name>
    <dbReference type="NCBI Taxonomy" id="217165"/>
    <lineage>
        <taxon>Eukaryota</taxon>
        <taxon>Metazoa</taxon>
        <taxon>Ecdysozoa</taxon>
        <taxon>Arthropoda</taxon>
        <taxon>Crustacea</taxon>
        <taxon>Multicrustacea</taxon>
        <taxon>Hexanauplia</taxon>
        <taxon>Copepoda</taxon>
        <taxon>Siphonostomatoida</taxon>
        <taxon>Caligidae</taxon>
        <taxon>Caligus</taxon>
    </lineage>
</organism>
<protein>
    <submittedName>
        <fullName evidence="2">Uncharacterized protein</fullName>
    </submittedName>
</protein>